<reference evidence="1" key="1">
    <citation type="submission" date="2017-08" db="EMBL/GenBank/DDBJ databases">
        <authorList>
            <person name="Polle J.E."/>
            <person name="Barry K."/>
            <person name="Cushman J."/>
            <person name="Schmutz J."/>
            <person name="Tran D."/>
            <person name="Hathwaick L.T."/>
            <person name="Yim W.C."/>
            <person name="Jenkins J."/>
            <person name="Mckie-Krisberg Z.M."/>
            <person name="Prochnik S."/>
            <person name="Lindquist E."/>
            <person name="Dockter R.B."/>
            <person name="Adam C."/>
            <person name="Molina H."/>
            <person name="Bunkerborg J."/>
            <person name="Jin E."/>
            <person name="Buchheim M."/>
            <person name="Magnuson J."/>
        </authorList>
    </citation>
    <scope>NUCLEOTIDE SEQUENCE</scope>
    <source>
        <strain evidence="1">CCAP 19/18</strain>
    </source>
</reference>
<protein>
    <submittedName>
        <fullName evidence="1">Uncharacterized protein</fullName>
    </submittedName>
</protein>
<accession>A0ABQ7GVY3</accession>
<sequence length="231" mass="25806">MQAHKLLHMLLDLKHNSPALPRILSWFLGSGGRLTPALRHSKAPPPSVDLEDEGATREAIGMLPLVELVQLRQFLLQQVGRRFETVPAVHQNARNQEDGMLARWMVIEKKHEQVANGSRSGKEGANSKESTFVRLSHRAYRAFCYDFHEYLVSGALPLDRSKGPLRASLADAPPVGEEEVDVHSLLSPNPDIPFIEDGSELAEHAVFDRLLYHNHQVGMQYTTGCCAVSFR</sequence>
<dbReference type="Proteomes" id="UP000815325">
    <property type="component" value="Unassembled WGS sequence"/>
</dbReference>
<dbReference type="EMBL" id="MU069566">
    <property type="protein sequence ID" value="KAF5838778.1"/>
    <property type="molecule type" value="Genomic_DNA"/>
</dbReference>
<organism evidence="1 2">
    <name type="scientific">Dunaliella salina</name>
    <name type="common">Green alga</name>
    <name type="synonym">Protococcus salinus</name>
    <dbReference type="NCBI Taxonomy" id="3046"/>
    <lineage>
        <taxon>Eukaryota</taxon>
        <taxon>Viridiplantae</taxon>
        <taxon>Chlorophyta</taxon>
        <taxon>core chlorophytes</taxon>
        <taxon>Chlorophyceae</taxon>
        <taxon>CS clade</taxon>
        <taxon>Chlamydomonadales</taxon>
        <taxon>Dunaliellaceae</taxon>
        <taxon>Dunaliella</taxon>
    </lineage>
</organism>
<keyword evidence="2" id="KW-1185">Reference proteome</keyword>
<name>A0ABQ7GVY3_DUNSA</name>
<evidence type="ECO:0000313" key="1">
    <source>
        <dbReference type="EMBL" id="KAF5838778.1"/>
    </source>
</evidence>
<gene>
    <name evidence="1" type="ORF">DUNSADRAFT_2241</name>
</gene>
<proteinExistence type="predicted"/>
<evidence type="ECO:0000313" key="2">
    <source>
        <dbReference type="Proteomes" id="UP000815325"/>
    </source>
</evidence>
<comment type="caution">
    <text evidence="1">The sequence shown here is derived from an EMBL/GenBank/DDBJ whole genome shotgun (WGS) entry which is preliminary data.</text>
</comment>